<accession>A0AAV4RTA5</accession>
<protein>
    <submittedName>
        <fullName evidence="1">Hexokinase_2 domain-containing protein</fullName>
    </submittedName>
</protein>
<gene>
    <name evidence="1" type="primary">AVEN_225768_1</name>
    <name evidence="1" type="ORF">CEXT_580381</name>
</gene>
<proteinExistence type="predicted"/>
<evidence type="ECO:0000313" key="1">
    <source>
        <dbReference type="EMBL" id="GIY24051.1"/>
    </source>
</evidence>
<keyword evidence="2" id="KW-1185">Reference proteome</keyword>
<dbReference type="AlphaFoldDB" id="A0AAV4RTA5"/>
<reference evidence="1 2" key="1">
    <citation type="submission" date="2021-06" db="EMBL/GenBank/DDBJ databases">
        <title>Caerostris extrusa draft genome.</title>
        <authorList>
            <person name="Kono N."/>
            <person name="Arakawa K."/>
        </authorList>
    </citation>
    <scope>NUCLEOTIDE SEQUENCE [LARGE SCALE GENOMIC DNA]</scope>
</reference>
<dbReference type="EMBL" id="BPLR01008342">
    <property type="protein sequence ID" value="GIY24051.1"/>
    <property type="molecule type" value="Genomic_DNA"/>
</dbReference>
<dbReference type="Proteomes" id="UP001054945">
    <property type="component" value="Unassembled WGS sequence"/>
</dbReference>
<evidence type="ECO:0000313" key="2">
    <source>
        <dbReference type="Proteomes" id="UP001054945"/>
    </source>
</evidence>
<sequence>MDKETSSSKQNLAFEMSAIDVSEDYVDIPLKLSQALKDSKAQLLKFNNLLLALRHKRLKTGETSVPVYSISPWNDILVQAFLEEYLERIDASAREEAGEDESNDAPTKSSGFFCLRTWDELLLNVTEIITTQTELSALLQTEKQTFLPLSPWSDIFEKATNIWNKQIIKRTIAKRHKITLFKWKSRMTPKEYSEFVAGYLYGADEVEKEVQAIKDYKKDLSLDMKIFTATFKRQISDEEIVHKTLEIKTWEEVFMEVVNIVQEGNKLVEVLKKQDAKTHYQVARLHTTWNDCFFKAFEVRKTGLLKEIEENAILEEVASKIKKKMQSGMQEKVLPLKSDELINQGKRMFSIALELREDETKKMKAELSMVMSKKQELRDNTEKASKAINIWQKILYSALDSKRKGIQVTQTGKDQENQPLLWDQLFQTAYDIIAKRFGKSGKIRIQRKRKNDDTVVEYLEDVPFLLNYLV</sequence>
<name>A0AAV4RTA5_CAEEX</name>
<organism evidence="1 2">
    <name type="scientific">Caerostris extrusa</name>
    <name type="common">Bark spider</name>
    <name type="synonym">Caerostris bankana</name>
    <dbReference type="NCBI Taxonomy" id="172846"/>
    <lineage>
        <taxon>Eukaryota</taxon>
        <taxon>Metazoa</taxon>
        <taxon>Ecdysozoa</taxon>
        <taxon>Arthropoda</taxon>
        <taxon>Chelicerata</taxon>
        <taxon>Arachnida</taxon>
        <taxon>Araneae</taxon>
        <taxon>Araneomorphae</taxon>
        <taxon>Entelegynae</taxon>
        <taxon>Araneoidea</taxon>
        <taxon>Araneidae</taxon>
        <taxon>Caerostris</taxon>
    </lineage>
</organism>
<comment type="caution">
    <text evidence="1">The sequence shown here is derived from an EMBL/GenBank/DDBJ whole genome shotgun (WGS) entry which is preliminary data.</text>
</comment>